<dbReference type="Pfam" id="PF00583">
    <property type="entry name" value="Acetyltransf_1"/>
    <property type="match status" value="1"/>
</dbReference>
<evidence type="ECO:0000313" key="5">
    <source>
        <dbReference type="Proteomes" id="UP000243535"/>
    </source>
</evidence>
<dbReference type="AlphaFoldDB" id="A0A0K6GX67"/>
<dbReference type="InterPro" id="IPR000182">
    <property type="entry name" value="GNAT_dom"/>
</dbReference>
<dbReference type="OrthoDB" id="9799601at2"/>
<keyword evidence="1 4" id="KW-0808">Transferase</keyword>
<keyword evidence="2" id="KW-0012">Acyltransferase</keyword>
<sequence>MTALPASANLGLVVRRLDPASESDRAHLVALTDAYARDPMGGGDGLSEHARARLAEAFAAHPATFALLAERNGEPVGLALCVLGFSSFYAAPTVNLHDISVTPQARGTGVGRALLAAVEAEGSARGCAKVTLEVRPDNRVGRQLYESQGFELSALGGAAYLMMEKKLV</sequence>
<dbReference type="STRING" id="375574.GCA_001418035_01355"/>
<keyword evidence="5" id="KW-1185">Reference proteome</keyword>
<feature type="domain" description="N-acetyltransferase" evidence="3">
    <location>
        <begin position="12"/>
        <end position="168"/>
    </location>
</feature>
<gene>
    <name evidence="4" type="ORF">Ga0061063_1566</name>
</gene>
<evidence type="ECO:0000256" key="1">
    <source>
        <dbReference type="ARBA" id="ARBA00022679"/>
    </source>
</evidence>
<dbReference type="EMBL" id="CYHA01000003">
    <property type="protein sequence ID" value="CUA83083.1"/>
    <property type="molecule type" value="Genomic_DNA"/>
</dbReference>
<dbReference type="Proteomes" id="UP000243535">
    <property type="component" value="Unassembled WGS sequence"/>
</dbReference>
<reference evidence="5" key="1">
    <citation type="submission" date="2015-08" db="EMBL/GenBank/DDBJ databases">
        <authorList>
            <person name="Varghese N."/>
        </authorList>
    </citation>
    <scope>NUCLEOTIDE SEQUENCE [LARGE SCALE GENOMIC DNA]</scope>
    <source>
        <strain evidence="5">DSM 17901</strain>
    </source>
</reference>
<dbReference type="PROSITE" id="PS51186">
    <property type="entry name" value="GNAT"/>
    <property type="match status" value="1"/>
</dbReference>
<dbReference type="GO" id="GO:0016747">
    <property type="term" value="F:acyltransferase activity, transferring groups other than amino-acyl groups"/>
    <property type="evidence" value="ECO:0007669"/>
    <property type="project" value="InterPro"/>
</dbReference>
<evidence type="ECO:0000259" key="3">
    <source>
        <dbReference type="PROSITE" id="PS51186"/>
    </source>
</evidence>
<dbReference type="CDD" id="cd04301">
    <property type="entry name" value="NAT_SF"/>
    <property type="match status" value="1"/>
</dbReference>
<proteinExistence type="predicted"/>
<dbReference type="PANTHER" id="PTHR43877">
    <property type="entry name" value="AMINOALKYLPHOSPHONATE N-ACETYLTRANSFERASE-RELATED-RELATED"/>
    <property type="match status" value="1"/>
</dbReference>
<name>A0A0K6GX67_9NEIS</name>
<protein>
    <submittedName>
        <fullName evidence="4">Acetyltransferase (GNAT) family</fullName>
    </submittedName>
</protein>
<dbReference type="PANTHER" id="PTHR43877:SF2">
    <property type="entry name" value="AMINOALKYLPHOSPHONATE N-ACETYLTRANSFERASE-RELATED"/>
    <property type="match status" value="1"/>
</dbReference>
<evidence type="ECO:0000313" key="4">
    <source>
        <dbReference type="EMBL" id="CUA83083.1"/>
    </source>
</evidence>
<dbReference type="RefSeq" id="WP_055433818.1">
    <property type="nucleotide sequence ID" value="NZ_CYHA01000003.1"/>
</dbReference>
<dbReference type="InterPro" id="IPR016181">
    <property type="entry name" value="Acyl_CoA_acyltransferase"/>
</dbReference>
<organism evidence="4 5">
    <name type="scientific">Gulbenkiania indica</name>
    <dbReference type="NCBI Taxonomy" id="375574"/>
    <lineage>
        <taxon>Bacteria</taxon>
        <taxon>Pseudomonadati</taxon>
        <taxon>Pseudomonadota</taxon>
        <taxon>Betaproteobacteria</taxon>
        <taxon>Neisseriales</taxon>
        <taxon>Chromobacteriaceae</taxon>
        <taxon>Gulbenkiania</taxon>
    </lineage>
</organism>
<accession>A0A0K6GX67</accession>
<evidence type="ECO:0000256" key="2">
    <source>
        <dbReference type="ARBA" id="ARBA00023315"/>
    </source>
</evidence>
<dbReference type="InterPro" id="IPR050832">
    <property type="entry name" value="Bact_Acetyltransf"/>
</dbReference>
<dbReference type="Gene3D" id="3.40.630.30">
    <property type="match status" value="1"/>
</dbReference>
<dbReference type="SUPFAM" id="SSF55729">
    <property type="entry name" value="Acyl-CoA N-acyltransferases (Nat)"/>
    <property type="match status" value="1"/>
</dbReference>